<dbReference type="Pfam" id="PF07727">
    <property type="entry name" value="RVT_2"/>
    <property type="match status" value="1"/>
</dbReference>
<comment type="caution">
    <text evidence="2">The sequence shown here is derived from an EMBL/GenBank/DDBJ whole genome shotgun (WGS) entry which is preliminary data.</text>
</comment>
<reference evidence="2" key="1">
    <citation type="journal article" date="2019" name="Sci. Rep.">
        <title>Draft genome of Tanacetum cinerariifolium, the natural source of mosquito coil.</title>
        <authorList>
            <person name="Yamashiro T."/>
            <person name="Shiraishi A."/>
            <person name="Satake H."/>
            <person name="Nakayama K."/>
        </authorList>
    </citation>
    <scope>NUCLEOTIDE SEQUENCE</scope>
</reference>
<dbReference type="AlphaFoldDB" id="A0A6L2M9I6"/>
<proteinExistence type="predicted"/>
<accession>A0A6L2M9I6</accession>
<evidence type="ECO:0000313" key="2">
    <source>
        <dbReference type="EMBL" id="GEU70300.1"/>
    </source>
</evidence>
<feature type="domain" description="Reverse transcriptase Ty1/copia-type" evidence="1">
    <location>
        <begin position="407"/>
        <end position="512"/>
    </location>
</feature>
<sequence length="762" mass="85951">MLILEMMASPSVMFRYKYIVSSTKISILIKRKAYATEKRNDAADVVNMATLNNNCIVKFDAFGFSVKDFLTRHILLRCDSSGDLYPVTQPSPVPHALLYVSPSTWHQHLGDPDEDVLRSLVSYPQPSWVKLHGVFVTTCSDDGLSAIATKLEECPNNINTCAIKNLKKTSQTPKGIPVGHKMGFKPKQVFQPVSKNTTTDTCGKKTNNSESTKEVSKLNPFEVLTSVDNDVDLSTNKGISNSANEGTINVSSSNTHIAEKIDKIERKIREGKLRFVDDDGNPLVPTGIVDSDSEVKVVFDETANLRLSTSGKDGSDKGYGINSLLEQWRDSYPDNDDYDPYVEDMYENHDMFKHLQSICDDLNITPNPRFHGRISYISPLPKYPVVALSDSNCRYAMYDEYNALIRNSTWILVSKPPNTNMVMSMWLFRHKYHVDGSLSRYKARLIANGRSQQYGVDCDDTFSPVVKPTTICTVLSLALSHNWRIHQLDVKNAFLNGDLSKIVYMHLMFGFNGLRDMHYELDLLQCITSSLHKEFDMIDLGALNYFLGISVTRNSIGMFLSPKKYAIELLDREHMTTCNPTRTPVDTESKLGADGDPVSDPTLYRSLACGLQYLTFTRPNISYVVQQVCLYIHDPREPYFSAFKRILRYVHGMLDFGLQLYASSTRSLVAYSDADWAGYPTTMRYTLGYCVFLRDSLLSWSAKQQHTLSRLSVEAEYRGAANVVAETTWLPNLLRELHMPLSFATLIYSDNVSAIYLTANLV</sequence>
<dbReference type="InterPro" id="IPR013103">
    <property type="entry name" value="RVT_2"/>
</dbReference>
<gene>
    <name evidence="2" type="ORF">Tci_042278</name>
</gene>
<dbReference type="PANTHER" id="PTHR11439">
    <property type="entry name" value="GAG-POL-RELATED RETROTRANSPOSON"/>
    <property type="match status" value="1"/>
</dbReference>
<dbReference type="CDD" id="cd09272">
    <property type="entry name" value="RNase_HI_RT_Ty1"/>
    <property type="match status" value="1"/>
</dbReference>
<evidence type="ECO:0000259" key="1">
    <source>
        <dbReference type="Pfam" id="PF07727"/>
    </source>
</evidence>
<dbReference type="PANTHER" id="PTHR11439:SF524">
    <property type="entry name" value="RNA-DIRECTED DNA POLYMERASE, PROTEIN KINASE RLK-PELLE-DLSV FAMILY"/>
    <property type="match status" value="1"/>
</dbReference>
<dbReference type="EMBL" id="BKCJ010006088">
    <property type="protein sequence ID" value="GEU70300.1"/>
    <property type="molecule type" value="Genomic_DNA"/>
</dbReference>
<dbReference type="InterPro" id="IPR043502">
    <property type="entry name" value="DNA/RNA_pol_sf"/>
</dbReference>
<organism evidence="2">
    <name type="scientific">Tanacetum cinerariifolium</name>
    <name type="common">Dalmatian daisy</name>
    <name type="synonym">Chrysanthemum cinerariifolium</name>
    <dbReference type="NCBI Taxonomy" id="118510"/>
    <lineage>
        <taxon>Eukaryota</taxon>
        <taxon>Viridiplantae</taxon>
        <taxon>Streptophyta</taxon>
        <taxon>Embryophyta</taxon>
        <taxon>Tracheophyta</taxon>
        <taxon>Spermatophyta</taxon>
        <taxon>Magnoliopsida</taxon>
        <taxon>eudicotyledons</taxon>
        <taxon>Gunneridae</taxon>
        <taxon>Pentapetalae</taxon>
        <taxon>asterids</taxon>
        <taxon>campanulids</taxon>
        <taxon>Asterales</taxon>
        <taxon>Asteraceae</taxon>
        <taxon>Asteroideae</taxon>
        <taxon>Anthemideae</taxon>
        <taxon>Anthemidinae</taxon>
        <taxon>Tanacetum</taxon>
    </lineage>
</organism>
<protein>
    <submittedName>
        <fullName evidence="2">Uncharacterized mitochondrial protein AtMg00810-like</fullName>
    </submittedName>
</protein>
<dbReference type="SUPFAM" id="SSF56672">
    <property type="entry name" value="DNA/RNA polymerases"/>
    <property type="match status" value="1"/>
</dbReference>
<name>A0A6L2M9I6_TANCI</name>